<evidence type="ECO:0000313" key="1">
    <source>
        <dbReference type="EMBL" id="KAJ9096756.1"/>
    </source>
</evidence>
<protein>
    <submittedName>
        <fullName evidence="1">Uncharacterized protein</fullName>
    </submittedName>
</protein>
<dbReference type="Proteomes" id="UP001227268">
    <property type="component" value="Unassembled WGS sequence"/>
</dbReference>
<sequence length="487" mass="56059">MSRYHRARTRAFYWRMAALAMFTLSLVHLGWTHQDKVDLDNVLLEWKAQRMRLTSWSTGGRNKQVALDSKDEHWCTPSEYLEGEWLLREEEVTLENIRAVFKYTDLGLLKCRAADEPRGVEPGPDDPAAWARILETAQYKWVPKSVCKQHSWSKWNFAKYCLRSKGGCSLVGDSLADQIYTAIWSSMITKGDSLFKLHASTERIFDITVNANHPMAQMLADAAGVTVERFNRPIFNFWREHHLVNREDLDAAFVGFEGYEKWVGGPSMAESGWIWDRSRWYELWNSLLAHAVELVPRSLDKRVPLEENSVISFSSGPHWTPVELWPKESAGKVTPEQILHGYTAAVDRVIQNVTAVAQDNKVLTWWRGSTAAHPQCSQYTKRDFGLLLAENNRTTHHSTLNPTVKGFNWDYFTVYDKLVVNKLEGEPEAAMRFMDLWPISVTRPDSHLKSTTDCLHFCSPGVPNELLEYLWHSMVLEGENDDYDDFP</sequence>
<accession>A0ACC2VCG3</accession>
<dbReference type="EMBL" id="JASBWT010000018">
    <property type="protein sequence ID" value="KAJ9096756.1"/>
    <property type="molecule type" value="Genomic_DNA"/>
</dbReference>
<comment type="caution">
    <text evidence="1">The sequence shown here is derived from an EMBL/GenBank/DDBJ whole genome shotgun (WGS) entry which is preliminary data.</text>
</comment>
<name>A0ACC2VCG3_9TREE</name>
<keyword evidence="2" id="KW-1185">Reference proteome</keyword>
<organism evidence="1 2">
    <name type="scientific">Naganishia friedmannii</name>
    <dbReference type="NCBI Taxonomy" id="89922"/>
    <lineage>
        <taxon>Eukaryota</taxon>
        <taxon>Fungi</taxon>
        <taxon>Dikarya</taxon>
        <taxon>Basidiomycota</taxon>
        <taxon>Agaricomycotina</taxon>
        <taxon>Tremellomycetes</taxon>
        <taxon>Filobasidiales</taxon>
        <taxon>Filobasidiaceae</taxon>
        <taxon>Naganishia</taxon>
    </lineage>
</organism>
<reference evidence="1" key="1">
    <citation type="submission" date="2023-04" db="EMBL/GenBank/DDBJ databases">
        <title>Draft Genome sequencing of Naganishia species isolated from polar environments using Oxford Nanopore Technology.</title>
        <authorList>
            <person name="Leo P."/>
            <person name="Venkateswaran K."/>
        </authorList>
    </citation>
    <scope>NUCLEOTIDE SEQUENCE</scope>
    <source>
        <strain evidence="1">MNA-CCFEE 5423</strain>
    </source>
</reference>
<evidence type="ECO:0000313" key="2">
    <source>
        <dbReference type="Proteomes" id="UP001227268"/>
    </source>
</evidence>
<proteinExistence type="predicted"/>
<gene>
    <name evidence="1" type="ORF">QFC21_005026</name>
</gene>